<feature type="chain" id="PRO_5045182364" description="Integral membrane protein" evidence="1">
    <location>
        <begin position="20"/>
        <end position="122"/>
    </location>
</feature>
<name>A0ABW3IJ92_9RHOB</name>
<accession>A0ABW3IJ92</accession>
<proteinExistence type="predicted"/>
<keyword evidence="1" id="KW-0732">Signal</keyword>
<evidence type="ECO:0000313" key="2">
    <source>
        <dbReference type="EMBL" id="MFD0978031.1"/>
    </source>
</evidence>
<feature type="signal peptide" evidence="1">
    <location>
        <begin position="1"/>
        <end position="19"/>
    </location>
</feature>
<reference evidence="3" key="1">
    <citation type="journal article" date="2019" name="Int. J. Syst. Evol. Microbiol.">
        <title>The Global Catalogue of Microorganisms (GCM) 10K type strain sequencing project: providing services to taxonomists for standard genome sequencing and annotation.</title>
        <authorList>
            <consortium name="The Broad Institute Genomics Platform"/>
            <consortium name="The Broad Institute Genome Sequencing Center for Infectious Disease"/>
            <person name="Wu L."/>
            <person name="Ma J."/>
        </authorList>
    </citation>
    <scope>NUCLEOTIDE SEQUENCE [LARGE SCALE GENOMIC DNA]</scope>
    <source>
        <strain evidence="3">CCUG 60524</strain>
    </source>
</reference>
<gene>
    <name evidence="2" type="ORF">ACFQ2S_00030</name>
</gene>
<dbReference type="Gene3D" id="3.10.450.160">
    <property type="entry name" value="inner membrane protein cigr"/>
    <property type="match status" value="1"/>
</dbReference>
<evidence type="ECO:0008006" key="4">
    <source>
        <dbReference type="Google" id="ProtNLM"/>
    </source>
</evidence>
<organism evidence="2 3">
    <name type="scientific">Tropicimonas aquimaris</name>
    <dbReference type="NCBI Taxonomy" id="914152"/>
    <lineage>
        <taxon>Bacteria</taxon>
        <taxon>Pseudomonadati</taxon>
        <taxon>Pseudomonadota</taxon>
        <taxon>Alphaproteobacteria</taxon>
        <taxon>Rhodobacterales</taxon>
        <taxon>Roseobacteraceae</taxon>
        <taxon>Tropicimonas</taxon>
    </lineage>
</organism>
<evidence type="ECO:0000313" key="3">
    <source>
        <dbReference type="Proteomes" id="UP001597108"/>
    </source>
</evidence>
<comment type="caution">
    <text evidence="2">The sequence shown here is derived from an EMBL/GenBank/DDBJ whole genome shotgun (WGS) entry which is preliminary data.</text>
</comment>
<sequence>MTAKGALMLVSAIALAASAAPGLADNNKPNKIYKVPPGKVAGTPPGLAKKPGGMPPGQYKKIYRHGEILPRDYVWITDYDDWRLPPLRPGEGYARYDNEVYRVVRDTAVVLEALGIVSDLMR</sequence>
<protein>
    <recommendedName>
        <fullName evidence="4">Integral membrane protein</fullName>
    </recommendedName>
</protein>
<dbReference type="RefSeq" id="WP_386071677.1">
    <property type="nucleotide sequence ID" value="NZ_JBHTJT010000002.1"/>
</dbReference>
<keyword evidence="3" id="KW-1185">Reference proteome</keyword>
<dbReference type="Proteomes" id="UP001597108">
    <property type="component" value="Unassembled WGS sequence"/>
</dbReference>
<dbReference type="EMBL" id="JBHTJT010000002">
    <property type="protein sequence ID" value="MFD0978031.1"/>
    <property type="molecule type" value="Genomic_DNA"/>
</dbReference>
<evidence type="ECO:0000256" key="1">
    <source>
        <dbReference type="SAM" id="SignalP"/>
    </source>
</evidence>